<dbReference type="EMBL" id="CP091196">
    <property type="protein sequence ID" value="UQS27326.1"/>
    <property type="molecule type" value="Genomic_DNA"/>
</dbReference>
<evidence type="ECO:0000313" key="1">
    <source>
        <dbReference type="EMBL" id="UQS27326.1"/>
    </source>
</evidence>
<accession>A0ABY4P4L4</accession>
<gene>
    <name evidence="1" type="ORF">L1857_33290</name>
</gene>
<proteinExistence type="predicted"/>
<evidence type="ECO:0000313" key="2">
    <source>
        <dbReference type="Proteomes" id="UP000830158"/>
    </source>
</evidence>
<reference evidence="1" key="1">
    <citation type="submission" date="2022-01" db="EMBL/GenBank/DDBJ databases">
        <title>PSI-footprinting approach for the identification of protein synthesis inhibitor producers.</title>
        <authorList>
            <person name="Handel F."/>
            <person name="Kulik A."/>
            <person name="Wex K.W."/>
            <person name="Berscheid A."/>
            <person name="Saur J.S."/>
            <person name="Winkler A."/>
            <person name="Wibberg D."/>
            <person name="Kalinowski J."/>
            <person name="Broetz-Oesterhelt H."/>
            <person name="Mast Y."/>
        </authorList>
    </citation>
    <scope>NUCLEOTIDE SEQUENCE</scope>
    <source>
        <strain evidence="1">KNN 49.3e</strain>
    </source>
</reference>
<organism evidence="1 2">
    <name type="scientific">Amycolatopsis thermalba</name>
    <dbReference type="NCBI Taxonomy" id="944492"/>
    <lineage>
        <taxon>Bacteria</taxon>
        <taxon>Bacillati</taxon>
        <taxon>Actinomycetota</taxon>
        <taxon>Actinomycetes</taxon>
        <taxon>Pseudonocardiales</taxon>
        <taxon>Pseudonocardiaceae</taxon>
        <taxon>Amycolatopsis</taxon>
    </lineage>
</organism>
<keyword evidence="2" id="KW-1185">Reference proteome</keyword>
<name>A0ABY4P4L4_9PSEU</name>
<sequence>MMQILGINQERGLFQRVGDHLRHARLPDGGEGALAHCHRLFDLAGQP</sequence>
<dbReference type="Proteomes" id="UP000830158">
    <property type="component" value="Chromosome"/>
</dbReference>
<protein>
    <submittedName>
        <fullName evidence="1">Uncharacterized protein</fullName>
    </submittedName>
</protein>
<dbReference type="RefSeq" id="WP_162830954.1">
    <property type="nucleotide sequence ID" value="NZ_CP091196.1"/>
</dbReference>